<feature type="domain" description="HTH cro/C1-type" evidence="1">
    <location>
        <begin position="14"/>
        <end position="63"/>
    </location>
</feature>
<dbReference type="InterPro" id="IPR001387">
    <property type="entry name" value="Cro/C1-type_HTH"/>
</dbReference>
<accession>A0ABW5HRH4</accession>
<reference evidence="3" key="1">
    <citation type="journal article" date="2019" name="Int. J. Syst. Evol. Microbiol.">
        <title>The Global Catalogue of Microorganisms (GCM) 10K type strain sequencing project: providing services to taxonomists for standard genome sequencing and annotation.</title>
        <authorList>
            <consortium name="The Broad Institute Genomics Platform"/>
            <consortium name="The Broad Institute Genome Sequencing Center for Infectious Disease"/>
            <person name="Wu L."/>
            <person name="Ma J."/>
        </authorList>
    </citation>
    <scope>NUCLEOTIDE SEQUENCE [LARGE SCALE GENOMIC DNA]</scope>
    <source>
        <strain evidence="3">CGMCC 4.7638</strain>
    </source>
</reference>
<dbReference type="PROSITE" id="PS50943">
    <property type="entry name" value="HTH_CROC1"/>
    <property type="match status" value="1"/>
</dbReference>
<dbReference type="RefSeq" id="WP_344281515.1">
    <property type="nucleotide sequence ID" value="NZ_BAAAHV010000021.1"/>
</dbReference>
<dbReference type="EMBL" id="JBHUKQ010000003">
    <property type="protein sequence ID" value="MFD2479257.1"/>
    <property type="molecule type" value="Genomic_DNA"/>
</dbReference>
<comment type="caution">
    <text evidence="2">The sequence shown here is derived from an EMBL/GenBank/DDBJ whole genome shotgun (WGS) entry which is preliminary data.</text>
</comment>
<name>A0ABW5HRH4_9PSEU</name>
<gene>
    <name evidence="2" type="ORF">ACFSUT_03140</name>
</gene>
<organism evidence="2 3">
    <name type="scientific">Amycolatopsis albidoflavus</name>
    <dbReference type="NCBI Taxonomy" id="102226"/>
    <lineage>
        <taxon>Bacteria</taxon>
        <taxon>Bacillati</taxon>
        <taxon>Actinomycetota</taxon>
        <taxon>Actinomycetes</taxon>
        <taxon>Pseudonocardiales</taxon>
        <taxon>Pseudonocardiaceae</taxon>
        <taxon>Amycolatopsis</taxon>
    </lineage>
</organism>
<dbReference type="InterPro" id="IPR010982">
    <property type="entry name" value="Lambda_DNA-bd_dom_sf"/>
</dbReference>
<dbReference type="SUPFAM" id="SSF47413">
    <property type="entry name" value="lambda repressor-like DNA-binding domains"/>
    <property type="match status" value="1"/>
</dbReference>
<proteinExistence type="predicted"/>
<dbReference type="Proteomes" id="UP001597542">
    <property type="component" value="Unassembled WGS sequence"/>
</dbReference>
<evidence type="ECO:0000259" key="1">
    <source>
        <dbReference type="PROSITE" id="PS50943"/>
    </source>
</evidence>
<dbReference type="Gene3D" id="1.10.260.40">
    <property type="entry name" value="lambda repressor-like DNA-binding domains"/>
    <property type="match status" value="1"/>
</dbReference>
<sequence>MAETWWRYLDAHLEARGWKAADLSRASGVAESRLSDWRKRGSPPAIPNARAVAEALDIPLVPLLVAAGVLAVDEARQSLAGYTVDELLDEVRARFNAAHSAVSAGGVIHPTLDDGNRLHLVADNPGVEPLRVQQERAWIGDAELPDPPGPEDGA</sequence>
<dbReference type="Pfam" id="PF01381">
    <property type="entry name" value="HTH_3"/>
    <property type="match status" value="1"/>
</dbReference>
<evidence type="ECO:0000313" key="2">
    <source>
        <dbReference type="EMBL" id="MFD2479257.1"/>
    </source>
</evidence>
<keyword evidence="3" id="KW-1185">Reference proteome</keyword>
<dbReference type="CDD" id="cd00093">
    <property type="entry name" value="HTH_XRE"/>
    <property type="match status" value="1"/>
</dbReference>
<protein>
    <submittedName>
        <fullName evidence="2">Helix-turn-helix domain-containing protein</fullName>
    </submittedName>
</protein>
<dbReference type="SMART" id="SM00530">
    <property type="entry name" value="HTH_XRE"/>
    <property type="match status" value="1"/>
</dbReference>
<evidence type="ECO:0000313" key="3">
    <source>
        <dbReference type="Proteomes" id="UP001597542"/>
    </source>
</evidence>